<keyword evidence="3" id="KW-1185">Reference proteome</keyword>
<organism evidence="2 3">
    <name type="scientific">Zizania palustris</name>
    <name type="common">Northern wild rice</name>
    <dbReference type="NCBI Taxonomy" id="103762"/>
    <lineage>
        <taxon>Eukaryota</taxon>
        <taxon>Viridiplantae</taxon>
        <taxon>Streptophyta</taxon>
        <taxon>Embryophyta</taxon>
        <taxon>Tracheophyta</taxon>
        <taxon>Spermatophyta</taxon>
        <taxon>Magnoliopsida</taxon>
        <taxon>Liliopsida</taxon>
        <taxon>Poales</taxon>
        <taxon>Poaceae</taxon>
        <taxon>BOP clade</taxon>
        <taxon>Oryzoideae</taxon>
        <taxon>Oryzeae</taxon>
        <taxon>Zizaniinae</taxon>
        <taxon>Zizania</taxon>
    </lineage>
</organism>
<name>A0A8J5T7P2_ZIZPA</name>
<gene>
    <name evidence="2" type="ORF">GUJ93_ZPchr0014g47051</name>
</gene>
<dbReference type="AlphaFoldDB" id="A0A8J5T7P2"/>
<feature type="compositionally biased region" description="Gly residues" evidence="1">
    <location>
        <begin position="48"/>
        <end position="76"/>
    </location>
</feature>
<evidence type="ECO:0000256" key="1">
    <source>
        <dbReference type="SAM" id="MobiDB-lite"/>
    </source>
</evidence>
<feature type="compositionally biased region" description="Low complexity" evidence="1">
    <location>
        <begin position="77"/>
        <end position="89"/>
    </location>
</feature>
<proteinExistence type="predicted"/>
<comment type="caution">
    <text evidence="2">The sequence shown here is derived from an EMBL/GenBank/DDBJ whole genome shotgun (WGS) entry which is preliminary data.</text>
</comment>
<sequence length="100" mass="9543">MRAVIGATRSAATAAAGEATGLEIRGVKNLEDETAMANVDLQHDPFGGSEGSSGGPFSGSRGSSGGSFGGGGGSSGSGRSSSPSSGSSSAAPVRRLLRQG</sequence>
<protein>
    <submittedName>
        <fullName evidence="2">Uncharacterized protein</fullName>
    </submittedName>
</protein>
<evidence type="ECO:0000313" key="2">
    <source>
        <dbReference type="EMBL" id="KAG8082017.1"/>
    </source>
</evidence>
<dbReference type="Proteomes" id="UP000729402">
    <property type="component" value="Unassembled WGS sequence"/>
</dbReference>
<feature type="region of interest" description="Disordered" evidence="1">
    <location>
        <begin position="35"/>
        <end position="100"/>
    </location>
</feature>
<accession>A0A8J5T7P2</accession>
<reference evidence="2" key="1">
    <citation type="journal article" date="2021" name="bioRxiv">
        <title>Whole Genome Assembly and Annotation of Northern Wild Rice, Zizania palustris L., Supports a Whole Genome Duplication in the Zizania Genus.</title>
        <authorList>
            <person name="Haas M."/>
            <person name="Kono T."/>
            <person name="Macchietto M."/>
            <person name="Millas R."/>
            <person name="McGilp L."/>
            <person name="Shao M."/>
            <person name="Duquette J."/>
            <person name="Hirsch C.N."/>
            <person name="Kimball J."/>
        </authorList>
    </citation>
    <scope>NUCLEOTIDE SEQUENCE</scope>
    <source>
        <tissue evidence="2">Fresh leaf tissue</tissue>
    </source>
</reference>
<evidence type="ECO:0000313" key="3">
    <source>
        <dbReference type="Proteomes" id="UP000729402"/>
    </source>
</evidence>
<reference evidence="2" key="2">
    <citation type="submission" date="2021-02" db="EMBL/GenBank/DDBJ databases">
        <authorList>
            <person name="Kimball J.A."/>
            <person name="Haas M.W."/>
            <person name="Macchietto M."/>
            <person name="Kono T."/>
            <person name="Duquette J."/>
            <person name="Shao M."/>
        </authorList>
    </citation>
    <scope>NUCLEOTIDE SEQUENCE</scope>
    <source>
        <tissue evidence="2">Fresh leaf tissue</tissue>
    </source>
</reference>
<dbReference type="EMBL" id="JAAALK010000086">
    <property type="protein sequence ID" value="KAG8082017.1"/>
    <property type="molecule type" value="Genomic_DNA"/>
</dbReference>